<comment type="subcellular location">
    <subcellularLocation>
        <location evidence="1 2 3">Nucleus</location>
    </subcellularLocation>
</comment>
<organism evidence="6 7">
    <name type="scientific">Halocaridina rubra</name>
    <name type="common">Hawaiian red shrimp</name>
    <dbReference type="NCBI Taxonomy" id="373956"/>
    <lineage>
        <taxon>Eukaryota</taxon>
        <taxon>Metazoa</taxon>
        <taxon>Ecdysozoa</taxon>
        <taxon>Arthropoda</taxon>
        <taxon>Crustacea</taxon>
        <taxon>Multicrustacea</taxon>
        <taxon>Malacostraca</taxon>
        <taxon>Eumalacostraca</taxon>
        <taxon>Eucarida</taxon>
        <taxon>Decapoda</taxon>
        <taxon>Pleocyemata</taxon>
        <taxon>Caridea</taxon>
        <taxon>Atyoidea</taxon>
        <taxon>Atyidae</taxon>
        <taxon>Halocaridina</taxon>
    </lineage>
</organism>
<protein>
    <recommendedName>
        <fullName evidence="5">Homeobox domain-containing protein</fullName>
    </recommendedName>
</protein>
<dbReference type="Proteomes" id="UP001381693">
    <property type="component" value="Unassembled WGS sequence"/>
</dbReference>
<dbReference type="InterPro" id="IPR052497">
    <property type="entry name" value="H2.0_Homeobox_TF"/>
</dbReference>
<feature type="compositionally biased region" description="Basic and acidic residues" evidence="4">
    <location>
        <begin position="122"/>
        <end position="132"/>
    </location>
</feature>
<dbReference type="PANTHER" id="PTHR46808:SF1">
    <property type="entry name" value="H2.0-LIKE HOMEOBOX PROTEIN"/>
    <property type="match status" value="1"/>
</dbReference>
<keyword evidence="2 3" id="KW-0539">Nucleus</keyword>
<feature type="domain" description="Homeobox" evidence="5">
    <location>
        <begin position="23"/>
        <end position="83"/>
    </location>
</feature>
<evidence type="ECO:0000256" key="1">
    <source>
        <dbReference type="ARBA" id="ARBA00004123"/>
    </source>
</evidence>
<dbReference type="Gene3D" id="1.10.10.60">
    <property type="entry name" value="Homeodomain-like"/>
    <property type="match status" value="1"/>
</dbReference>
<dbReference type="SUPFAM" id="SSF46689">
    <property type="entry name" value="Homeodomain-like"/>
    <property type="match status" value="1"/>
</dbReference>
<dbReference type="InterPro" id="IPR009057">
    <property type="entry name" value="Homeodomain-like_sf"/>
</dbReference>
<evidence type="ECO:0000313" key="6">
    <source>
        <dbReference type="EMBL" id="KAK7069454.1"/>
    </source>
</evidence>
<feature type="compositionally biased region" description="Acidic residues" evidence="4">
    <location>
        <begin position="136"/>
        <end position="148"/>
    </location>
</feature>
<accession>A0AAN8WZR7</accession>
<dbReference type="GO" id="GO:0043565">
    <property type="term" value="F:sequence-specific DNA binding"/>
    <property type="evidence" value="ECO:0007669"/>
    <property type="project" value="TreeGrafter"/>
</dbReference>
<keyword evidence="2 3" id="KW-0371">Homeobox</keyword>
<dbReference type="CDD" id="cd00086">
    <property type="entry name" value="homeodomain"/>
    <property type="match status" value="1"/>
</dbReference>
<dbReference type="SMART" id="SM00389">
    <property type="entry name" value="HOX"/>
    <property type="match status" value="1"/>
</dbReference>
<dbReference type="EMBL" id="JAXCGZ010016407">
    <property type="protein sequence ID" value="KAK7069454.1"/>
    <property type="molecule type" value="Genomic_DNA"/>
</dbReference>
<evidence type="ECO:0000256" key="2">
    <source>
        <dbReference type="PROSITE-ProRule" id="PRU00108"/>
    </source>
</evidence>
<dbReference type="GO" id="GO:0005634">
    <property type="term" value="C:nucleus"/>
    <property type="evidence" value="ECO:0007669"/>
    <property type="project" value="UniProtKB-SubCell"/>
</dbReference>
<evidence type="ECO:0000313" key="7">
    <source>
        <dbReference type="Proteomes" id="UP001381693"/>
    </source>
</evidence>
<feature type="compositionally biased region" description="Low complexity" evidence="4">
    <location>
        <begin position="91"/>
        <end position="101"/>
    </location>
</feature>
<reference evidence="6 7" key="1">
    <citation type="submission" date="2023-11" db="EMBL/GenBank/DDBJ databases">
        <title>Halocaridina rubra genome assembly.</title>
        <authorList>
            <person name="Smith C."/>
        </authorList>
    </citation>
    <scope>NUCLEOTIDE SEQUENCE [LARGE SCALE GENOMIC DNA]</scope>
    <source>
        <strain evidence="6">EP-1</strain>
        <tissue evidence="6">Whole</tissue>
    </source>
</reference>
<dbReference type="PROSITE" id="PS50071">
    <property type="entry name" value="HOMEOBOX_2"/>
    <property type="match status" value="1"/>
</dbReference>
<feature type="DNA-binding region" description="Homeobox" evidence="2">
    <location>
        <begin position="25"/>
        <end position="84"/>
    </location>
</feature>
<feature type="compositionally biased region" description="Basic residues" evidence="4">
    <location>
        <begin position="19"/>
        <end position="28"/>
    </location>
</feature>
<comment type="caution">
    <text evidence="6">The sequence shown here is derived from an EMBL/GenBank/DDBJ whole genome shotgun (WGS) entry which is preliminary data.</text>
</comment>
<feature type="region of interest" description="Disordered" evidence="4">
    <location>
        <begin position="83"/>
        <end position="165"/>
    </location>
</feature>
<dbReference type="Pfam" id="PF00046">
    <property type="entry name" value="Homeodomain"/>
    <property type="match status" value="1"/>
</dbReference>
<dbReference type="PANTHER" id="PTHR46808">
    <property type="entry name" value="H2.0-LIKE HOMEOBOX PROTEIN"/>
    <property type="match status" value="1"/>
</dbReference>
<evidence type="ECO:0000256" key="3">
    <source>
        <dbReference type="RuleBase" id="RU000682"/>
    </source>
</evidence>
<dbReference type="AlphaFoldDB" id="A0AAN8WZR7"/>
<evidence type="ECO:0000259" key="5">
    <source>
        <dbReference type="PROSITE" id="PS50071"/>
    </source>
</evidence>
<name>A0AAN8WZR7_HALRR</name>
<keyword evidence="2 3" id="KW-0238">DNA-binding</keyword>
<feature type="region of interest" description="Disordered" evidence="4">
    <location>
        <begin position="1"/>
        <end position="33"/>
    </location>
</feature>
<gene>
    <name evidence="6" type="ORF">SK128_013932</name>
</gene>
<evidence type="ECO:0000256" key="4">
    <source>
        <dbReference type="SAM" id="MobiDB-lite"/>
    </source>
</evidence>
<keyword evidence="7" id="KW-1185">Reference proteome</keyword>
<sequence>MGTMGSHRHDVMGVPSTTHHGRRKRTRTRPVFSNLQRKGLEKRFQLQKYITESDSRQLGATLGLTDTQVKVWFKNRRTKWRHAELKKREQQQLQQKQQQDQSTAGKEEQQQQKQQEVSSSPERGEISEDIHYIIENYDDDDDDEEIDPVEGCLQEDCPPRDISVI</sequence>
<proteinExistence type="predicted"/>
<dbReference type="InterPro" id="IPR001356">
    <property type="entry name" value="HD"/>
</dbReference>